<gene>
    <name evidence="3" type="ORF">ACFSVL_10505</name>
</gene>
<feature type="transmembrane region" description="Helical" evidence="1">
    <location>
        <begin position="112"/>
        <end position="135"/>
    </location>
</feature>
<evidence type="ECO:0000313" key="4">
    <source>
        <dbReference type="Proteomes" id="UP001597483"/>
    </source>
</evidence>
<accession>A0ABW5H3I2</accession>
<keyword evidence="1" id="KW-0472">Membrane</keyword>
<keyword evidence="1" id="KW-0812">Transmembrane</keyword>
<feature type="transmembrane region" description="Helical" evidence="1">
    <location>
        <begin position="71"/>
        <end position="92"/>
    </location>
</feature>
<organism evidence="3 4">
    <name type="scientific">Amycolatopsis silviterrae</name>
    <dbReference type="NCBI Taxonomy" id="1656914"/>
    <lineage>
        <taxon>Bacteria</taxon>
        <taxon>Bacillati</taxon>
        <taxon>Actinomycetota</taxon>
        <taxon>Actinomycetes</taxon>
        <taxon>Pseudonocardiales</taxon>
        <taxon>Pseudonocardiaceae</taxon>
        <taxon>Amycolatopsis</taxon>
    </lineage>
</organism>
<sequence>MNIFRRLGTLSAAATVLTGMTAVQMTLVAVGNITDFGTNQEFVRHVLAMDTTFQSPNMMWRAITNPGIADAAYIAIIVWEALTALVLIAGLVARIRNHLTGRPLSLANHLPVLGWAMQFALFGVGFMAIGGEWFQMWQSSKWNGLQAALQNLIVAAFGLVITHLAAKDSRAGAPADEALR</sequence>
<evidence type="ECO:0000256" key="2">
    <source>
        <dbReference type="SAM" id="SignalP"/>
    </source>
</evidence>
<evidence type="ECO:0000313" key="3">
    <source>
        <dbReference type="EMBL" id="MFD2467827.1"/>
    </source>
</evidence>
<feature type="chain" id="PRO_5045143910" evidence="2">
    <location>
        <begin position="26"/>
        <end position="180"/>
    </location>
</feature>
<dbReference type="EMBL" id="JBHUKS010000006">
    <property type="protein sequence ID" value="MFD2467827.1"/>
    <property type="molecule type" value="Genomic_DNA"/>
</dbReference>
<dbReference type="RefSeq" id="WP_378302902.1">
    <property type="nucleotide sequence ID" value="NZ_JBHUKS010000006.1"/>
</dbReference>
<keyword evidence="1" id="KW-1133">Transmembrane helix</keyword>
<evidence type="ECO:0000256" key="1">
    <source>
        <dbReference type="SAM" id="Phobius"/>
    </source>
</evidence>
<feature type="transmembrane region" description="Helical" evidence="1">
    <location>
        <begin position="147"/>
        <end position="166"/>
    </location>
</feature>
<proteinExistence type="predicted"/>
<dbReference type="Pfam" id="PF09933">
    <property type="entry name" value="DUF2165"/>
    <property type="match status" value="1"/>
</dbReference>
<keyword evidence="4" id="KW-1185">Reference proteome</keyword>
<reference evidence="4" key="1">
    <citation type="journal article" date="2019" name="Int. J. Syst. Evol. Microbiol.">
        <title>The Global Catalogue of Microorganisms (GCM) 10K type strain sequencing project: providing services to taxonomists for standard genome sequencing and annotation.</title>
        <authorList>
            <consortium name="The Broad Institute Genomics Platform"/>
            <consortium name="The Broad Institute Genome Sequencing Center for Infectious Disease"/>
            <person name="Wu L."/>
            <person name="Ma J."/>
        </authorList>
    </citation>
    <scope>NUCLEOTIDE SEQUENCE [LARGE SCALE GENOMIC DNA]</scope>
    <source>
        <strain evidence="4">CGMCC 4.7641</strain>
    </source>
</reference>
<name>A0ABW5H3I2_9PSEU</name>
<comment type="caution">
    <text evidence="3">The sequence shown here is derived from an EMBL/GenBank/DDBJ whole genome shotgun (WGS) entry which is preliminary data.</text>
</comment>
<protein>
    <submittedName>
        <fullName evidence="3">DUF2165 domain-containing protein</fullName>
    </submittedName>
</protein>
<dbReference type="Proteomes" id="UP001597483">
    <property type="component" value="Unassembled WGS sequence"/>
</dbReference>
<keyword evidence="2" id="KW-0732">Signal</keyword>
<feature type="signal peptide" evidence="2">
    <location>
        <begin position="1"/>
        <end position="25"/>
    </location>
</feature>
<dbReference type="InterPro" id="IPR018681">
    <property type="entry name" value="DUF2165_transmembrane"/>
</dbReference>